<accession>A0A7D9EF11</accession>
<dbReference type="InterPro" id="IPR041588">
    <property type="entry name" value="Integrase_H2C2"/>
</dbReference>
<dbReference type="PANTHER" id="PTHR37984:SF5">
    <property type="entry name" value="PROTEIN NYNRIN-LIKE"/>
    <property type="match status" value="1"/>
</dbReference>
<dbReference type="InterPro" id="IPR012337">
    <property type="entry name" value="RNaseH-like_sf"/>
</dbReference>
<dbReference type="InterPro" id="IPR036397">
    <property type="entry name" value="RNaseH_sf"/>
</dbReference>
<evidence type="ECO:0000313" key="5">
    <source>
        <dbReference type="Proteomes" id="UP001152795"/>
    </source>
</evidence>
<evidence type="ECO:0000259" key="3">
    <source>
        <dbReference type="Pfam" id="PF17921"/>
    </source>
</evidence>
<evidence type="ECO:0000313" key="4">
    <source>
        <dbReference type="EMBL" id="CAB4007478.1"/>
    </source>
</evidence>
<dbReference type="InterPro" id="IPR041577">
    <property type="entry name" value="RT_RNaseH_2"/>
</dbReference>
<dbReference type="Gene3D" id="3.30.420.10">
    <property type="entry name" value="Ribonuclease H-like superfamily/Ribonuclease H"/>
    <property type="match status" value="1"/>
</dbReference>
<evidence type="ECO:0000256" key="1">
    <source>
        <dbReference type="ARBA" id="ARBA00023268"/>
    </source>
</evidence>
<comment type="caution">
    <text evidence="4">The sequence shown here is derived from an EMBL/GenBank/DDBJ whole genome shotgun (WGS) entry which is preliminary data.</text>
</comment>
<keyword evidence="5" id="KW-1185">Reference proteome</keyword>
<sequence length="428" mass="49266">MVIWHPPQTTKIHWTQKHQESLEKLIGFLTSPPIMAYPDYSKSYVVHTDALKDGLGAILYQKQDGKMRVISYASTTLTPPEKNYHAHSSKLEFLALKWAITEQFKDYLYYAPQFTVYTNNNPLTYVLTSAKLNATGLRRIGELADYNFNIRYRPDKANVDADTLSRMSLDMDLYMTSCTEETTQQVLQATISGVQIQEKAPWISTITDEPTVFIKETQGKPCLKVADASTAQQNDPVIQRVLQLKKNCDCLPQTVKQREPIAVQQLLHEWSRLLVKNGLLCRRVGDIEQVVWPRKLRYHVFTEFHDNMGHLGHERVFDLVRATVFWPRMHSDIKHYVQNVCCCLKQNRPATTQREPLHPIETTSSCQLVSIDFLHLEKSKGGYEYILVIMDHFTRFAQAYPTRNKSAKTGAQKNDPLPLTREWASGTF</sequence>
<dbReference type="EMBL" id="CACRXK020005808">
    <property type="protein sequence ID" value="CAB4007478.1"/>
    <property type="molecule type" value="Genomic_DNA"/>
</dbReference>
<organism evidence="4 5">
    <name type="scientific">Paramuricea clavata</name>
    <name type="common">Red gorgonian</name>
    <name type="synonym">Violescent sea-whip</name>
    <dbReference type="NCBI Taxonomy" id="317549"/>
    <lineage>
        <taxon>Eukaryota</taxon>
        <taxon>Metazoa</taxon>
        <taxon>Cnidaria</taxon>
        <taxon>Anthozoa</taxon>
        <taxon>Octocorallia</taxon>
        <taxon>Malacalcyonacea</taxon>
        <taxon>Plexauridae</taxon>
        <taxon>Paramuricea</taxon>
    </lineage>
</organism>
<dbReference type="PANTHER" id="PTHR37984">
    <property type="entry name" value="PROTEIN CBG26694"/>
    <property type="match status" value="1"/>
</dbReference>
<proteinExistence type="predicted"/>
<feature type="domain" description="Integrase zinc-binding" evidence="3">
    <location>
        <begin position="293"/>
        <end position="347"/>
    </location>
</feature>
<dbReference type="GO" id="GO:0006259">
    <property type="term" value="P:DNA metabolic process"/>
    <property type="evidence" value="ECO:0007669"/>
    <property type="project" value="UniProtKB-ARBA"/>
</dbReference>
<dbReference type="InterPro" id="IPR050951">
    <property type="entry name" value="Retrovirus_Pol_polyprotein"/>
</dbReference>
<evidence type="ECO:0000259" key="2">
    <source>
        <dbReference type="Pfam" id="PF17919"/>
    </source>
</evidence>
<dbReference type="Pfam" id="PF17919">
    <property type="entry name" value="RT_RNaseH_2"/>
    <property type="match status" value="1"/>
</dbReference>
<dbReference type="SUPFAM" id="SSF53098">
    <property type="entry name" value="Ribonuclease H-like"/>
    <property type="match status" value="1"/>
</dbReference>
<dbReference type="SUPFAM" id="SSF56672">
    <property type="entry name" value="DNA/RNA polymerases"/>
    <property type="match status" value="1"/>
</dbReference>
<dbReference type="Pfam" id="PF17921">
    <property type="entry name" value="Integrase_H2C2"/>
    <property type="match status" value="1"/>
</dbReference>
<keyword evidence="1" id="KW-0511">Multifunctional enzyme</keyword>
<dbReference type="GO" id="GO:0003676">
    <property type="term" value="F:nucleic acid binding"/>
    <property type="evidence" value="ECO:0007669"/>
    <property type="project" value="InterPro"/>
</dbReference>
<protein>
    <submittedName>
        <fullName evidence="4">Retrovirus-related Pol poly from transposon</fullName>
    </submittedName>
</protein>
<name>A0A7D9EF11_PARCT</name>
<dbReference type="Gene3D" id="3.10.20.370">
    <property type="match status" value="1"/>
</dbReference>
<dbReference type="OrthoDB" id="116216at2759"/>
<dbReference type="Proteomes" id="UP001152795">
    <property type="component" value="Unassembled WGS sequence"/>
</dbReference>
<dbReference type="GO" id="GO:0003824">
    <property type="term" value="F:catalytic activity"/>
    <property type="evidence" value="ECO:0007669"/>
    <property type="project" value="UniProtKB-KW"/>
</dbReference>
<dbReference type="FunFam" id="1.10.340.70:FF:000001">
    <property type="entry name" value="Retrovirus-related Pol polyprotein from transposon gypsy-like Protein"/>
    <property type="match status" value="1"/>
</dbReference>
<dbReference type="InterPro" id="IPR043502">
    <property type="entry name" value="DNA/RNA_pol_sf"/>
</dbReference>
<dbReference type="FunFam" id="3.10.20.370:FF:000001">
    <property type="entry name" value="Retrovirus-related Pol polyprotein from transposon 17.6-like protein"/>
    <property type="match status" value="1"/>
</dbReference>
<feature type="domain" description="Reverse transcriptase/retrotransposon-derived protein RNase H-like" evidence="2">
    <location>
        <begin position="14"/>
        <end position="116"/>
    </location>
</feature>
<dbReference type="AlphaFoldDB" id="A0A7D9EF11"/>
<dbReference type="Gene3D" id="1.10.340.70">
    <property type="match status" value="1"/>
</dbReference>
<reference evidence="4" key="1">
    <citation type="submission" date="2020-04" db="EMBL/GenBank/DDBJ databases">
        <authorList>
            <person name="Alioto T."/>
            <person name="Alioto T."/>
            <person name="Gomez Garrido J."/>
        </authorList>
    </citation>
    <scope>NUCLEOTIDE SEQUENCE</scope>
    <source>
        <strain evidence="4">A484AB</strain>
    </source>
</reference>
<dbReference type="CDD" id="cd09274">
    <property type="entry name" value="RNase_HI_RT_Ty3"/>
    <property type="match status" value="1"/>
</dbReference>
<gene>
    <name evidence="4" type="ORF">PACLA_8A060287</name>
</gene>